<comment type="caution">
    <text evidence="1">The sequence shown here is derived from an EMBL/GenBank/DDBJ whole genome shotgun (WGS) entry which is preliminary data.</text>
</comment>
<dbReference type="PANTHER" id="PTHR48200">
    <property type="entry name" value="PROTEIN, PUTATIVE-RELATED"/>
    <property type="match status" value="1"/>
</dbReference>
<dbReference type="AlphaFoldDB" id="A0A7J9NDR1"/>
<dbReference type="Proteomes" id="UP000593576">
    <property type="component" value="Unassembled WGS sequence"/>
</dbReference>
<accession>A0A7J9NDR1</accession>
<reference evidence="1 2" key="1">
    <citation type="journal article" date="2019" name="Genome Biol. Evol.">
        <title>Insights into the evolution of the New World diploid cottons (Gossypium, subgenus Houzingenia) based on genome sequencing.</title>
        <authorList>
            <person name="Grover C.E."/>
            <person name="Arick M.A. 2nd"/>
            <person name="Thrash A."/>
            <person name="Conover J.L."/>
            <person name="Sanders W.S."/>
            <person name="Peterson D.G."/>
            <person name="Frelichowski J.E."/>
            <person name="Scheffler J.A."/>
            <person name="Scheffler B.E."/>
            <person name="Wendel J.F."/>
        </authorList>
    </citation>
    <scope>NUCLEOTIDE SEQUENCE [LARGE SCALE GENOMIC DNA]</scope>
    <source>
        <strain evidence="1">1</strain>
        <tissue evidence="1">Leaf</tissue>
    </source>
</reference>
<name>A0A7J9NDR1_GOSSC</name>
<feature type="non-terminal residue" evidence="1">
    <location>
        <position position="129"/>
    </location>
</feature>
<evidence type="ECO:0000313" key="2">
    <source>
        <dbReference type="Proteomes" id="UP000593576"/>
    </source>
</evidence>
<organism evidence="1 2">
    <name type="scientific">Gossypium schwendimanii</name>
    <name type="common">Cotton</name>
    <dbReference type="NCBI Taxonomy" id="34291"/>
    <lineage>
        <taxon>Eukaryota</taxon>
        <taxon>Viridiplantae</taxon>
        <taxon>Streptophyta</taxon>
        <taxon>Embryophyta</taxon>
        <taxon>Tracheophyta</taxon>
        <taxon>Spermatophyta</taxon>
        <taxon>Magnoliopsida</taxon>
        <taxon>eudicotyledons</taxon>
        <taxon>Gunneridae</taxon>
        <taxon>Pentapetalae</taxon>
        <taxon>rosids</taxon>
        <taxon>malvids</taxon>
        <taxon>Malvales</taxon>
        <taxon>Malvaceae</taxon>
        <taxon>Malvoideae</taxon>
        <taxon>Gossypium</taxon>
    </lineage>
</organism>
<protein>
    <submittedName>
        <fullName evidence="1">Uncharacterized protein</fullName>
    </submittedName>
</protein>
<evidence type="ECO:0000313" key="1">
    <source>
        <dbReference type="EMBL" id="MBA0881277.1"/>
    </source>
</evidence>
<gene>
    <name evidence="1" type="ORF">Goshw_012119</name>
</gene>
<dbReference type="PANTHER" id="PTHR48200:SF1">
    <property type="entry name" value="AMINOTRANSFERASE-LIKE PLANT MOBILE DOMAIN-CONTAINING PROTEIN"/>
    <property type="match status" value="1"/>
</dbReference>
<sequence length="129" mass="15072">MRLSKLGLRQHSGKNVIVWPKDMYQSREIWDQWNDEVKQLFYSGYGDLPYLLDIKKLINITGMSEQWVAARIKQKGDSKCIPWKNLKDLILAHPDTKKKVDVFTLSVYGLVVFHKTLRHIDEAVTDLVD</sequence>
<proteinExistence type="predicted"/>
<dbReference type="EMBL" id="JABFAF010279026">
    <property type="protein sequence ID" value="MBA0881277.1"/>
    <property type="molecule type" value="Genomic_DNA"/>
</dbReference>
<keyword evidence="2" id="KW-1185">Reference proteome</keyword>